<keyword evidence="2" id="KW-0547">Nucleotide-binding</keyword>
<evidence type="ECO:0000256" key="3">
    <source>
        <dbReference type="ARBA" id="ARBA00022840"/>
    </source>
</evidence>
<dbReference type="OrthoDB" id="9806149at2"/>
<dbReference type="Pfam" id="PF12399">
    <property type="entry name" value="BCA_ABC_TP_C"/>
    <property type="match status" value="1"/>
</dbReference>
<dbReference type="GO" id="GO:0015188">
    <property type="term" value="F:L-isoleucine transmembrane transporter activity"/>
    <property type="evidence" value="ECO:0007669"/>
    <property type="project" value="TreeGrafter"/>
</dbReference>
<organism evidence="5 6">
    <name type="scientific">Celeribacter baekdonensis</name>
    <dbReference type="NCBI Taxonomy" id="875171"/>
    <lineage>
        <taxon>Bacteria</taxon>
        <taxon>Pseudomonadati</taxon>
        <taxon>Pseudomonadota</taxon>
        <taxon>Alphaproteobacteria</taxon>
        <taxon>Rhodobacterales</taxon>
        <taxon>Roseobacteraceae</taxon>
        <taxon>Celeribacter</taxon>
    </lineage>
</organism>
<dbReference type="GO" id="GO:0015192">
    <property type="term" value="F:L-phenylalanine transmembrane transporter activity"/>
    <property type="evidence" value="ECO:0007669"/>
    <property type="project" value="TreeGrafter"/>
</dbReference>
<dbReference type="PROSITE" id="PS50893">
    <property type="entry name" value="ABC_TRANSPORTER_2"/>
    <property type="match status" value="1"/>
</dbReference>
<evidence type="ECO:0000256" key="2">
    <source>
        <dbReference type="ARBA" id="ARBA00022741"/>
    </source>
</evidence>
<dbReference type="GO" id="GO:1903805">
    <property type="term" value="P:L-valine import across plasma membrane"/>
    <property type="evidence" value="ECO:0007669"/>
    <property type="project" value="TreeGrafter"/>
</dbReference>
<dbReference type="InterPro" id="IPR032823">
    <property type="entry name" value="BCA_ABC_TP_C"/>
</dbReference>
<dbReference type="GO" id="GO:0042941">
    <property type="term" value="P:D-alanine transmembrane transport"/>
    <property type="evidence" value="ECO:0007669"/>
    <property type="project" value="TreeGrafter"/>
</dbReference>
<dbReference type="GO" id="GO:1903806">
    <property type="term" value="P:L-isoleucine import across plasma membrane"/>
    <property type="evidence" value="ECO:0007669"/>
    <property type="project" value="TreeGrafter"/>
</dbReference>
<dbReference type="Pfam" id="PF00005">
    <property type="entry name" value="ABC_tran"/>
    <property type="match status" value="1"/>
</dbReference>
<evidence type="ECO:0000259" key="4">
    <source>
        <dbReference type="PROSITE" id="PS50893"/>
    </source>
</evidence>
<dbReference type="InterPro" id="IPR027417">
    <property type="entry name" value="P-loop_NTPase"/>
</dbReference>
<proteinExistence type="predicted"/>
<dbReference type="PANTHER" id="PTHR45772">
    <property type="entry name" value="CONSERVED COMPONENT OF ABC TRANSPORTER FOR NATURAL AMINO ACIDS-RELATED"/>
    <property type="match status" value="1"/>
</dbReference>
<dbReference type="GO" id="GO:0005886">
    <property type="term" value="C:plasma membrane"/>
    <property type="evidence" value="ECO:0007669"/>
    <property type="project" value="TreeGrafter"/>
</dbReference>
<dbReference type="PANTHER" id="PTHR45772:SF7">
    <property type="entry name" value="AMINO ACID ABC TRANSPORTER ATP-BINDING PROTEIN"/>
    <property type="match status" value="1"/>
</dbReference>
<evidence type="ECO:0000313" key="5">
    <source>
        <dbReference type="EMBL" id="SDG03239.1"/>
    </source>
</evidence>
<dbReference type="GO" id="GO:0015808">
    <property type="term" value="P:L-alanine transport"/>
    <property type="evidence" value="ECO:0007669"/>
    <property type="project" value="TreeGrafter"/>
</dbReference>
<evidence type="ECO:0000256" key="1">
    <source>
        <dbReference type="ARBA" id="ARBA00022448"/>
    </source>
</evidence>
<keyword evidence="1" id="KW-0813">Transport</keyword>
<sequence length="237" mass="25372">MLEVSHLKKHFGALKVIDGVDLSVARGEVLGILGPNGAGKSTLFNLISGNLRPTNGIIRLNGVDITKANPWTRVRDGIGRTFQVPHPFGHLSVFENVLVSATQAGRQSVAAARPEVNRILDLCHLSHRARVPAGELPLLDLKRLELAKALGTNPDLLLLDEIAGGLTDSECGALLDILDTIKAEGVTIVWIEHIVHALIRVATRLVVLAEGSLIANGTPEEVMADPKVRNLYLGVEA</sequence>
<protein>
    <submittedName>
        <fullName evidence="5">Branched-chain amino acid transport system ATP-binding protein</fullName>
    </submittedName>
</protein>
<dbReference type="Gene3D" id="3.40.50.300">
    <property type="entry name" value="P-loop containing nucleotide triphosphate hydrolases"/>
    <property type="match status" value="1"/>
</dbReference>
<gene>
    <name evidence="5" type="ORF">SAMN04488117_110115</name>
</gene>
<dbReference type="SMART" id="SM00382">
    <property type="entry name" value="AAA"/>
    <property type="match status" value="1"/>
</dbReference>
<reference evidence="5 6" key="1">
    <citation type="submission" date="2016-10" db="EMBL/GenBank/DDBJ databases">
        <authorList>
            <person name="de Groot N.N."/>
        </authorList>
    </citation>
    <scope>NUCLEOTIDE SEQUENCE [LARGE SCALE GENOMIC DNA]</scope>
    <source>
        <strain evidence="5 6">DSM 27375</strain>
    </source>
</reference>
<keyword evidence="3 5" id="KW-0067">ATP-binding</keyword>
<dbReference type="Proteomes" id="UP000182284">
    <property type="component" value="Unassembled WGS sequence"/>
</dbReference>
<feature type="domain" description="ABC transporter" evidence="4">
    <location>
        <begin position="2"/>
        <end position="235"/>
    </location>
</feature>
<dbReference type="InterPro" id="IPR051120">
    <property type="entry name" value="ABC_AA/LPS_Transport"/>
</dbReference>
<evidence type="ECO:0000313" key="6">
    <source>
        <dbReference type="Proteomes" id="UP000182284"/>
    </source>
</evidence>
<dbReference type="RefSeq" id="WP_074646278.1">
    <property type="nucleotide sequence ID" value="NZ_FNBL01000010.1"/>
</dbReference>
<dbReference type="GO" id="GO:0016887">
    <property type="term" value="F:ATP hydrolysis activity"/>
    <property type="evidence" value="ECO:0007669"/>
    <property type="project" value="InterPro"/>
</dbReference>
<name>A0A1G7QZC3_9RHOB</name>
<dbReference type="InterPro" id="IPR003593">
    <property type="entry name" value="AAA+_ATPase"/>
</dbReference>
<accession>A0A1G7QZC3</accession>
<dbReference type="CDD" id="cd03219">
    <property type="entry name" value="ABC_Mj1267_LivG_branched"/>
    <property type="match status" value="1"/>
</dbReference>
<dbReference type="GO" id="GO:0005524">
    <property type="term" value="F:ATP binding"/>
    <property type="evidence" value="ECO:0007669"/>
    <property type="project" value="UniProtKB-KW"/>
</dbReference>
<dbReference type="GO" id="GO:0005304">
    <property type="term" value="F:L-valine transmembrane transporter activity"/>
    <property type="evidence" value="ECO:0007669"/>
    <property type="project" value="TreeGrafter"/>
</dbReference>
<dbReference type="SUPFAM" id="SSF52540">
    <property type="entry name" value="P-loop containing nucleoside triphosphate hydrolases"/>
    <property type="match status" value="1"/>
</dbReference>
<dbReference type="InterPro" id="IPR003439">
    <property type="entry name" value="ABC_transporter-like_ATP-bd"/>
</dbReference>
<dbReference type="EMBL" id="FNBL01000010">
    <property type="protein sequence ID" value="SDG03239.1"/>
    <property type="molecule type" value="Genomic_DNA"/>
</dbReference>
<dbReference type="AlphaFoldDB" id="A0A1G7QZC3"/>